<dbReference type="PROSITE" id="PS51686">
    <property type="entry name" value="SAM_MT_RSMB_NOP"/>
    <property type="match status" value="1"/>
</dbReference>
<keyword evidence="7 13" id="KW-0808">Transferase</keyword>
<dbReference type="Gene3D" id="1.10.940.10">
    <property type="entry name" value="NusB-like"/>
    <property type="match status" value="1"/>
</dbReference>
<sequence length="448" mass="49875">MTKTNNPRQLAVETLTKIEQGAYSSLQLNQVIQNSQIDERDVNLLTNIVYGVLQHKLTLTAQIKPFIKNPKKVQPWVIELLKTAVYQLEYLNRIPKRAVFNETINIAKHLGHDGIRKMVTGILHQMDRSGLMNPAHIKDPLERLVMEYSVPKWIIEQLIEQVGIDKTTTILASLNQPAKQSVRINTALIDRDTLIDQLTAEGYQVEPSPLAADGLILTGRSANAAKEFKTGELTIQDESAMLPVETMPIKPDQLILDACSAPGGKTTQIAEQLSLQHSGQVVALDLHESRLKQVVKNAKRMHLNDYITTKALDARKLDQVYADETFNQILVDAPCSGLGLMRRKPEIRYEKTSQDIEQLATIQLAILNAIAPKLKVGGQLTYSTCTIIDQENHDVLVAFLAQHPEFKLVPIKLAHVSSASGELRIYPDDFDSDGFFVANLVKTEASAS</sequence>
<dbReference type="RefSeq" id="WP_339960384.1">
    <property type="nucleotide sequence ID" value="NZ_JAWMWH010000001.1"/>
</dbReference>
<dbReference type="InterPro" id="IPR029063">
    <property type="entry name" value="SAM-dependent_MTases_sf"/>
</dbReference>
<dbReference type="CDD" id="cd02440">
    <property type="entry name" value="AdoMet_MTases"/>
    <property type="match status" value="1"/>
</dbReference>
<evidence type="ECO:0000256" key="9">
    <source>
        <dbReference type="ARBA" id="ARBA00022884"/>
    </source>
</evidence>
<dbReference type="SUPFAM" id="SSF48013">
    <property type="entry name" value="NusB-like"/>
    <property type="match status" value="1"/>
</dbReference>
<evidence type="ECO:0000256" key="3">
    <source>
        <dbReference type="ARBA" id="ARBA00012140"/>
    </source>
</evidence>
<feature type="binding site" evidence="13">
    <location>
        <position position="313"/>
    </location>
    <ligand>
        <name>S-adenosyl-L-methionine</name>
        <dbReference type="ChEBI" id="CHEBI:59789"/>
    </ligand>
</feature>
<dbReference type="InterPro" id="IPR035926">
    <property type="entry name" value="NusB-like_sf"/>
</dbReference>
<comment type="function">
    <text evidence="1">Specifically methylates the cytosine at position 967 (m5C967) of 16S rRNA.</text>
</comment>
<evidence type="ECO:0000313" key="16">
    <source>
        <dbReference type="Proteomes" id="UP001370590"/>
    </source>
</evidence>
<keyword evidence="5" id="KW-0698">rRNA processing</keyword>
<dbReference type="PANTHER" id="PTHR22807">
    <property type="entry name" value="NOP2 YEAST -RELATED NOL1/NOP2/FMU SUN DOMAIN-CONTAINING"/>
    <property type="match status" value="1"/>
</dbReference>
<dbReference type="NCBIfam" id="TIGR00563">
    <property type="entry name" value="rsmB"/>
    <property type="match status" value="1"/>
</dbReference>
<evidence type="ECO:0000256" key="8">
    <source>
        <dbReference type="ARBA" id="ARBA00022691"/>
    </source>
</evidence>
<evidence type="ECO:0000256" key="7">
    <source>
        <dbReference type="ARBA" id="ARBA00022679"/>
    </source>
</evidence>
<dbReference type="Pfam" id="PF22458">
    <property type="entry name" value="RsmF-B_ferredox"/>
    <property type="match status" value="1"/>
</dbReference>
<keyword evidence="16" id="KW-1185">Reference proteome</keyword>
<feature type="binding site" evidence="13">
    <location>
        <position position="332"/>
    </location>
    <ligand>
        <name>S-adenosyl-L-methionine</name>
        <dbReference type="ChEBI" id="CHEBI:59789"/>
    </ligand>
</feature>
<evidence type="ECO:0000256" key="2">
    <source>
        <dbReference type="ARBA" id="ARBA00004496"/>
    </source>
</evidence>
<accession>A0ABU8SKZ1</accession>
<feature type="binding site" evidence="13">
    <location>
        <position position="285"/>
    </location>
    <ligand>
        <name>S-adenosyl-L-methionine</name>
        <dbReference type="ChEBI" id="CHEBI:59789"/>
    </ligand>
</feature>
<dbReference type="Gene3D" id="3.30.70.1170">
    <property type="entry name" value="Sun protein, domain 3"/>
    <property type="match status" value="1"/>
</dbReference>
<proteinExistence type="inferred from homology"/>
<evidence type="ECO:0000256" key="4">
    <source>
        <dbReference type="ARBA" id="ARBA00022490"/>
    </source>
</evidence>
<keyword evidence="6 13" id="KW-0489">Methyltransferase</keyword>
<reference evidence="15 16" key="1">
    <citation type="submission" date="2023-10" db="EMBL/GenBank/DDBJ databases">
        <title>Nicoliella lavandulae sp. nov. isolated from Lavandula angustifolia flowers.</title>
        <authorList>
            <person name="Alcantara C."/>
            <person name="Zuniga M."/>
            <person name="Landete J.M."/>
            <person name="Monedero V."/>
        </authorList>
    </citation>
    <scope>NUCLEOTIDE SEQUENCE [LARGE SCALE GENOMIC DNA]</scope>
    <source>
        <strain evidence="15 16">Es01</strain>
    </source>
</reference>
<keyword evidence="8 13" id="KW-0949">S-adenosyl-L-methionine</keyword>
<name>A0ABU8SKZ1_9LACO</name>
<evidence type="ECO:0000259" key="14">
    <source>
        <dbReference type="PROSITE" id="PS51686"/>
    </source>
</evidence>
<evidence type="ECO:0000256" key="12">
    <source>
        <dbReference type="ARBA" id="ARBA00047283"/>
    </source>
</evidence>
<protein>
    <recommendedName>
        <fullName evidence="3">16S rRNA (cytosine(967)-C(5))-methyltransferase</fullName>
        <ecNumber evidence="3">2.1.1.176</ecNumber>
    </recommendedName>
    <alternativeName>
        <fullName evidence="10">16S rRNA m5C967 methyltransferase</fullName>
    </alternativeName>
    <alternativeName>
        <fullName evidence="11">rRNA (cytosine-C(5)-)-methyltransferase RsmB</fullName>
    </alternativeName>
</protein>
<dbReference type="Pfam" id="PF01189">
    <property type="entry name" value="Methyltr_RsmB-F"/>
    <property type="match status" value="1"/>
</dbReference>
<feature type="binding site" evidence="13">
    <location>
        <begin position="259"/>
        <end position="265"/>
    </location>
    <ligand>
        <name>S-adenosyl-L-methionine</name>
        <dbReference type="ChEBI" id="CHEBI:59789"/>
    </ligand>
</feature>
<comment type="catalytic activity">
    <reaction evidence="12">
        <text>cytidine(967) in 16S rRNA + S-adenosyl-L-methionine = 5-methylcytidine(967) in 16S rRNA + S-adenosyl-L-homocysteine + H(+)</text>
        <dbReference type="Rhea" id="RHEA:42748"/>
        <dbReference type="Rhea" id="RHEA-COMP:10219"/>
        <dbReference type="Rhea" id="RHEA-COMP:10220"/>
        <dbReference type="ChEBI" id="CHEBI:15378"/>
        <dbReference type="ChEBI" id="CHEBI:57856"/>
        <dbReference type="ChEBI" id="CHEBI:59789"/>
        <dbReference type="ChEBI" id="CHEBI:74483"/>
        <dbReference type="ChEBI" id="CHEBI:82748"/>
        <dbReference type="EC" id="2.1.1.176"/>
    </reaction>
</comment>
<dbReference type="Proteomes" id="UP001370590">
    <property type="component" value="Unassembled WGS sequence"/>
</dbReference>
<dbReference type="InterPro" id="IPR049560">
    <property type="entry name" value="MeTrfase_RsmB-F_NOP2_cat"/>
</dbReference>
<dbReference type="PANTHER" id="PTHR22807:SF53">
    <property type="entry name" value="RIBOSOMAL RNA SMALL SUBUNIT METHYLTRANSFERASE B-RELATED"/>
    <property type="match status" value="1"/>
</dbReference>
<dbReference type="Gene3D" id="3.40.50.150">
    <property type="entry name" value="Vaccinia Virus protein VP39"/>
    <property type="match status" value="1"/>
</dbReference>
<dbReference type="SUPFAM" id="SSF53335">
    <property type="entry name" value="S-adenosyl-L-methionine-dependent methyltransferases"/>
    <property type="match status" value="1"/>
</dbReference>
<evidence type="ECO:0000313" key="15">
    <source>
        <dbReference type="EMBL" id="MEJ6400575.1"/>
    </source>
</evidence>
<evidence type="ECO:0000256" key="10">
    <source>
        <dbReference type="ARBA" id="ARBA00030399"/>
    </source>
</evidence>
<comment type="similarity">
    <text evidence="13">Belongs to the class I-like SAM-binding methyltransferase superfamily. RsmB/NOP family.</text>
</comment>
<keyword evidence="4" id="KW-0963">Cytoplasm</keyword>
<comment type="caution">
    <text evidence="15">The sequence shown here is derived from an EMBL/GenBank/DDBJ whole genome shotgun (WGS) entry which is preliminary data.</text>
</comment>
<keyword evidence="9 13" id="KW-0694">RNA-binding</keyword>
<gene>
    <name evidence="15" type="primary">rsmB</name>
    <name evidence="15" type="ORF">R4146_05310</name>
</gene>
<feature type="domain" description="SAM-dependent MTase RsmB/NOP-type" evidence="14">
    <location>
        <begin position="170"/>
        <end position="443"/>
    </location>
</feature>
<dbReference type="NCBIfam" id="NF011494">
    <property type="entry name" value="PRK14902.1"/>
    <property type="match status" value="1"/>
</dbReference>
<dbReference type="PRINTS" id="PR02008">
    <property type="entry name" value="RCMTFAMILY"/>
</dbReference>
<dbReference type="InterPro" id="IPR001678">
    <property type="entry name" value="MeTrfase_RsmB-F_NOP2_dom"/>
</dbReference>
<evidence type="ECO:0000256" key="11">
    <source>
        <dbReference type="ARBA" id="ARBA00031088"/>
    </source>
</evidence>
<evidence type="ECO:0000256" key="1">
    <source>
        <dbReference type="ARBA" id="ARBA00002724"/>
    </source>
</evidence>
<dbReference type="Pfam" id="PF01029">
    <property type="entry name" value="NusB"/>
    <property type="match status" value="1"/>
</dbReference>
<organism evidence="15 16">
    <name type="scientific">Nicoliella lavandulae</name>
    <dbReference type="NCBI Taxonomy" id="3082954"/>
    <lineage>
        <taxon>Bacteria</taxon>
        <taxon>Bacillati</taxon>
        <taxon>Bacillota</taxon>
        <taxon>Bacilli</taxon>
        <taxon>Lactobacillales</taxon>
        <taxon>Lactobacillaceae</taxon>
        <taxon>Nicoliella</taxon>
    </lineage>
</organism>
<dbReference type="GO" id="GO:0032259">
    <property type="term" value="P:methylation"/>
    <property type="evidence" value="ECO:0007669"/>
    <property type="project" value="UniProtKB-KW"/>
</dbReference>
<dbReference type="InterPro" id="IPR006027">
    <property type="entry name" value="NusB_RsmB_TIM44"/>
</dbReference>
<dbReference type="InterPro" id="IPR023267">
    <property type="entry name" value="RCMT"/>
</dbReference>
<dbReference type="GO" id="GO:0008168">
    <property type="term" value="F:methyltransferase activity"/>
    <property type="evidence" value="ECO:0007669"/>
    <property type="project" value="UniProtKB-KW"/>
</dbReference>
<dbReference type="InterPro" id="IPR004573">
    <property type="entry name" value="rRNA_ssu_MeTfrase_B"/>
</dbReference>
<evidence type="ECO:0000256" key="13">
    <source>
        <dbReference type="PROSITE-ProRule" id="PRU01023"/>
    </source>
</evidence>
<dbReference type="EC" id="2.1.1.176" evidence="3"/>
<dbReference type="InterPro" id="IPR054728">
    <property type="entry name" value="RsmB-like_ferredoxin"/>
</dbReference>
<evidence type="ECO:0000256" key="5">
    <source>
        <dbReference type="ARBA" id="ARBA00022552"/>
    </source>
</evidence>
<comment type="subcellular location">
    <subcellularLocation>
        <location evidence="2">Cytoplasm</location>
    </subcellularLocation>
</comment>
<dbReference type="EMBL" id="JAWMWH010000001">
    <property type="protein sequence ID" value="MEJ6400575.1"/>
    <property type="molecule type" value="Genomic_DNA"/>
</dbReference>
<evidence type="ECO:0000256" key="6">
    <source>
        <dbReference type="ARBA" id="ARBA00022603"/>
    </source>
</evidence>
<feature type="active site" description="Nucleophile" evidence="13">
    <location>
        <position position="385"/>
    </location>
</feature>